<sequence length="137" mass="15837">MKWYLKVVRDNYANFQGRARRKEYWMFTLFNAIFMMIVTTFSVIIGLTLNSPLPFAIYIIYALGIIIPSLAVTVRRLHDIGKSGWYYFVGLIPFIGGIWLLILLVTEGETDPNNYGSDPKVPTMDEINDFGRFQIQN</sequence>
<dbReference type="Pfam" id="PF05656">
    <property type="entry name" value="DUF805"/>
    <property type="match status" value="1"/>
</dbReference>
<feature type="transmembrane region" description="Helical" evidence="1">
    <location>
        <begin position="55"/>
        <end position="73"/>
    </location>
</feature>
<evidence type="ECO:0000313" key="3">
    <source>
        <dbReference type="Proteomes" id="UP001500954"/>
    </source>
</evidence>
<keyword evidence="1" id="KW-0812">Transmembrane</keyword>
<evidence type="ECO:0000256" key="1">
    <source>
        <dbReference type="SAM" id="Phobius"/>
    </source>
</evidence>
<evidence type="ECO:0000313" key="2">
    <source>
        <dbReference type="EMBL" id="GAA3557463.1"/>
    </source>
</evidence>
<gene>
    <name evidence="2" type="ORF">GCM10022395_05990</name>
</gene>
<keyword evidence="1" id="KW-0472">Membrane</keyword>
<dbReference type="InterPro" id="IPR008523">
    <property type="entry name" value="DUF805"/>
</dbReference>
<organism evidence="2 3">
    <name type="scientific">Snuella lapsa</name>
    <dbReference type="NCBI Taxonomy" id="870481"/>
    <lineage>
        <taxon>Bacteria</taxon>
        <taxon>Pseudomonadati</taxon>
        <taxon>Bacteroidota</taxon>
        <taxon>Flavobacteriia</taxon>
        <taxon>Flavobacteriales</taxon>
        <taxon>Flavobacteriaceae</taxon>
        <taxon>Snuella</taxon>
    </lineage>
</organism>
<feature type="transmembrane region" description="Helical" evidence="1">
    <location>
        <begin position="85"/>
        <end position="105"/>
    </location>
</feature>
<keyword evidence="1" id="KW-1133">Transmembrane helix</keyword>
<proteinExistence type="predicted"/>
<keyword evidence="3" id="KW-1185">Reference proteome</keyword>
<reference evidence="3" key="1">
    <citation type="journal article" date="2019" name="Int. J. Syst. Evol. Microbiol.">
        <title>The Global Catalogue of Microorganisms (GCM) 10K type strain sequencing project: providing services to taxonomists for standard genome sequencing and annotation.</title>
        <authorList>
            <consortium name="The Broad Institute Genomics Platform"/>
            <consortium name="The Broad Institute Genome Sequencing Center for Infectious Disease"/>
            <person name="Wu L."/>
            <person name="Ma J."/>
        </authorList>
    </citation>
    <scope>NUCLEOTIDE SEQUENCE [LARGE SCALE GENOMIC DNA]</scope>
    <source>
        <strain evidence="3">JCM 17111</strain>
    </source>
</reference>
<protein>
    <submittedName>
        <fullName evidence="2">DUF805 domain-containing protein</fullName>
    </submittedName>
</protein>
<comment type="caution">
    <text evidence="2">The sequence shown here is derived from an EMBL/GenBank/DDBJ whole genome shotgun (WGS) entry which is preliminary data.</text>
</comment>
<feature type="transmembrane region" description="Helical" evidence="1">
    <location>
        <begin position="24"/>
        <end position="49"/>
    </location>
</feature>
<dbReference type="RefSeq" id="WP_345004302.1">
    <property type="nucleotide sequence ID" value="NZ_BAABCY010000016.1"/>
</dbReference>
<accession>A0ABP6WWH7</accession>
<dbReference type="PANTHER" id="PTHR34980:SF2">
    <property type="entry name" value="INNER MEMBRANE PROTEIN YHAH-RELATED"/>
    <property type="match status" value="1"/>
</dbReference>
<name>A0ABP6WWH7_9FLAO</name>
<dbReference type="PANTHER" id="PTHR34980">
    <property type="entry name" value="INNER MEMBRANE PROTEIN-RELATED-RELATED"/>
    <property type="match status" value="1"/>
</dbReference>
<dbReference type="EMBL" id="BAABCY010000016">
    <property type="protein sequence ID" value="GAA3557463.1"/>
    <property type="molecule type" value="Genomic_DNA"/>
</dbReference>
<dbReference type="Proteomes" id="UP001500954">
    <property type="component" value="Unassembled WGS sequence"/>
</dbReference>